<dbReference type="Gene3D" id="3.40.630.10">
    <property type="entry name" value="Zn peptidases"/>
    <property type="match status" value="1"/>
</dbReference>
<dbReference type="OrthoDB" id="9777385at2"/>
<dbReference type="PANTHER" id="PTHR11014:SF63">
    <property type="entry name" value="METALLOPEPTIDASE, PUTATIVE (AFU_ORTHOLOGUE AFUA_6G09600)-RELATED"/>
    <property type="match status" value="1"/>
</dbReference>
<feature type="chain" id="PRO_5017715380" evidence="3">
    <location>
        <begin position="28"/>
        <end position="450"/>
    </location>
</feature>
<dbReference type="InterPro" id="IPR011650">
    <property type="entry name" value="Peptidase_M20_dimer"/>
</dbReference>
<reference evidence="6" key="1">
    <citation type="submission" date="2018-08" db="EMBL/GenBank/DDBJ databases">
        <authorList>
            <person name="Liu Z.-W."/>
            <person name="Du Z.-J."/>
        </authorList>
    </citation>
    <scope>NUCLEOTIDE SEQUENCE [LARGE SCALE GENOMIC DNA]</scope>
    <source>
        <strain evidence="6">H4X</strain>
    </source>
</reference>
<keyword evidence="2" id="KW-0464">Manganese</keyword>
<feature type="binding site" evidence="2">
    <location>
        <position position="142"/>
    </location>
    <ligand>
        <name>Mn(2+)</name>
        <dbReference type="ChEBI" id="CHEBI:29035"/>
        <label>2</label>
    </ligand>
</feature>
<keyword evidence="1 5" id="KW-0378">Hydrolase</keyword>
<keyword evidence="3" id="KW-0732">Signal</keyword>
<dbReference type="PANTHER" id="PTHR11014">
    <property type="entry name" value="PEPTIDASE M20 FAMILY MEMBER"/>
    <property type="match status" value="1"/>
</dbReference>
<comment type="caution">
    <text evidence="5">The sequence shown here is derived from an EMBL/GenBank/DDBJ whole genome shotgun (WGS) entry which is preliminary data.</text>
</comment>
<feature type="signal peptide" evidence="3">
    <location>
        <begin position="1"/>
        <end position="27"/>
    </location>
</feature>
<evidence type="ECO:0000313" key="5">
    <source>
        <dbReference type="EMBL" id="RDV10766.1"/>
    </source>
</evidence>
<protein>
    <submittedName>
        <fullName evidence="5">Amidohydrolase</fullName>
    </submittedName>
</protein>
<name>A0A3D8L061_9BACT</name>
<dbReference type="PIRSF" id="PIRSF005962">
    <property type="entry name" value="Pept_M20D_amidohydro"/>
    <property type="match status" value="1"/>
</dbReference>
<keyword evidence="2" id="KW-0479">Metal-binding</keyword>
<dbReference type="Proteomes" id="UP000256708">
    <property type="component" value="Unassembled WGS sequence"/>
</dbReference>
<evidence type="ECO:0000313" key="6">
    <source>
        <dbReference type="Proteomes" id="UP000256708"/>
    </source>
</evidence>
<dbReference type="FunFam" id="3.30.70.360:FF:000001">
    <property type="entry name" value="N-acetyldiaminopimelate deacetylase"/>
    <property type="match status" value="1"/>
</dbReference>
<dbReference type="Pfam" id="PF01546">
    <property type="entry name" value="Peptidase_M20"/>
    <property type="match status" value="1"/>
</dbReference>
<accession>A0A3D8L061</accession>
<proteinExistence type="predicted"/>
<dbReference type="GO" id="GO:0019877">
    <property type="term" value="P:diaminopimelate biosynthetic process"/>
    <property type="evidence" value="ECO:0007669"/>
    <property type="project" value="UniProtKB-ARBA"/>
</dbReference>
<comment type="cofactor">
    <cofactor evidence="2">
        <name>Mn(2+)</name>
        <dbReference type="ChEBI" id="CHEBI:29035"/>
    </cofactor>
    <text evidence="2">The Mn(2+) ion enhances activity.</text>
</comment>
<evidence type="ECO:0000256" key="1">
    <source>
        <dbReference type="ARBA" id="ARBA00022801"/>
    </source>
</evidence>
<evidence type="ECO:0000256" key="2">
    <source>
        <dbReference type="PIRSR" id="PIRSR005962-1"/>
    </source>
</evidence>
<feature type="binding site" evidence="2">
    <location>
        <position position="178"/>
    </location>
    <ligand>
        <name>Mn(2+)</name>
        <dbReference type="ChEBI" id="CHEBI:29035"/>
        <label>2</label>
    </ligand>
</feature>
<organism evidence="5 6">
    <name type="scientific">Pontibacter diazotrophicus</name>
    <dbReference type="NCBI Taxonomy" id="1400979"/>
    <lineage>
        <taxon>Bacteria</taxon>
        <taxon>Pseudomonadati</taxon>
        <taxon>Bacteroidota</taxon>
        <taxon>Cytophagia</taxon>
        <taxon>Cytophagales</taxon>
        <taxon>Hymenobacteraceae</taxon>
        <taxon>Pontibacter</taxon>
    </lineage>
</organism>
<keyword evidence="6" id="KW-1185">Reference proteome</keyword>
<dbReference type="InterPro" id="IPR002933">
    <property type="entry name" value="Peptidase_M20"/>
</dbReference>
<sequence length="450" mass="48241">MIRKDNWSKRTLLAAVGLGLMAAPAMAQDSKLVAKANSMADKVEPKVIEWRRDFHAHPELGNHETETAAKIAAQLKKFGIEVETGVAHTGVVGILKGGKPGPVVALRADIDGLPVTERTDVPFASKAKGLYNGQEVGVMHACGHDTHIAMLLGAAEVLSGMRQDLKGTVKFIFQPAEEGVPEGEEGGAKLMVKEGVLEKGPKPEVIFGLHINSQTEVGKIKYRPGGTMASADVFKIKVKGKQVHGAYPWGGVDPIVTSAQIINGLQTIISRQTELPEEAAVVTVGMIHGGVRNNIIPEEVLMEGTIRALDTEMQQKIHEKIRLTATKIAESAGATAEVTIIPQTPVTYNDPALTDRMLPTLQSVAGRENVILSKAVTGAEDFSFYQEKIPGLFVFVGGMTKGKKPEEVAPHHTPDFFIDESGMKLGVKTLTALTLNYMEGKGKSKNSVGR</sequence>
<gene>
    <name evidence="5" type="ORF">DXT99_25800</name>
</gene>
<dbReference type="Gene3D" id="3.30.70.360">
    <property type="match status" value="1"/>
</dbReference>
<feature type="binding site" evidence="2">
    <location>
        <position position="210"/>
    </location>
    <ligand>
        <name>Mn(2+)</name>
        <dbReference type="ChEBI" id="CHEBI:29035"/>
        <label>2</label>
    </ligand>
</feature>
<dbReference type="GO" id="GO:0046872">
    <property type="term" value="F:metal ion binding"/>
    <property type="evidence" value="ECO:0007669"/>
    <property type="project" value="UniProtKB-KW"/>
</dbReference>
<feature type="binding site" evidence="2">
    <location>
        <position position="144"/>
    </location>
    <ligand>
        <name>Mn(2+)</name>
        <dbReference type="ChEBI" id="CHEBI:29035"/>
        <label>2</label>
    </ligand>
</feature>
<feature type="binding site" evidence="2">
    <location>
        <position position="412"/>
    </location>
    <ligand>
        <name>Mn(2+)</name>
        <dbReference type="ChEBI" id="CHEBI:29035"/>
        <label>2</label>
    </ligand>
</feature>
<dbReference type="EMBL" id="QRGR01000051">
    <property type="protein sequence ID" value="RDV10766.1"/>
    <property type="molecule type" value="Genomic_DNA"/>
</dbReference>
<dbReference type="Pfam" id="PF07687">
    <property type="entry name" value="M20_dimer"/>
    <property type="match status" value="1"/>
</dbReference>
<dbReference type="InterPro" id="IPR017439">
    <property type="entry name" value="Amidohydrolase"/>
</dbReference>
<dbReference type="RefSeq" id="WP_115568481.1">
    <property type="nucleotide sequence ID" value="NZ_QRGR01000051.1"/>
</dbReference>
<dbReference type="SUPFAM" id="SSF53187">
    <property type="entry name" value="Zn-dependent exopeptidases"/>
    <property type="match status" value="1"/>
</dbReference>
<feature type="domain" description="Peptidase M20 dimerisation" evidence="4">
    <location>
        <begin position="234"/>
        <end position="327"/>
    </location>
</feature>
<dbReference type="AlphaFoldDB" id="A0A3D8L061"/>
<dbReference type="GO" id="GO:0050118">
    <property type="term" value="F:N-acetyldiaminopimelate deacetylase activity"/>
    <property type="evidence" value="ECO:0007669"/>
    <property type="project" value="UniProtKB-ARBA"/>
</dbReference>
<dbReference type="InterPro" id="IPR036264">
    <property type="entry name" value="Bact_exopeptidase_dim_dom"/>
</dbReference>
<evidence type="ECO:0000256" key="3">
    <source>
        <dbReference type="SAM" id="SignalP"/>
    </source>
</evidence>
<evidence type="ECO:0000259" key="4">
    <source>
        <dbReference type="Pfam" id="PF07687"/>
    </source>
</evidence>
<dbReference type="NCBIfam" id="TIGR01891">
    <property type="entry name" value="amidohydrolases"/>
    <property type="match status" value="1"/>
</dbReference>
<dbReference type="SUPFAM" id="SSF55031">
    <property type="entry name" value="Bacterial exopeptidase dimerisation domain"/>
    <property type="match status" value="1"/>
</dbReference>